<evidence type="ECO:0000259" key="9">
    <source>
        <dbReference type="PROSITE" id="PS51755"/>
    </source>
</evidence>
<keyword evidence="5" id="KW-0804">Transcription</keyword>
<evidence type="ECO:0000256" key="1">
    <source>
        <dbReference type="ARBA" id="ARBA00022553"/>
    </source>
</evidence>
<dbReference type="RefSeq" id="WP_146294098.1">
    <property type="nucleotide sequence ID" value="NZ_CP042326.1"/>
</dbReference>
<dbReference type="Pfam" id="PF00072">
    <property type="entry name" value="Response_reg"/>
    <property type="match status" value="1"/>
</dbReference>
<accession>A0A5B8NHX6</accession>
<sequence>MKILIIEDDERLSELIAEDLGDQNYTVETAQDGLSGWELASSFHYDLILLDIMLPKLDGISLCQRLRSQENTTPVLMLTARDTTTDKVVGLDAGADDYLVKPFELQELAARTRALLRRHQTNYSSTLKWGDLELDPNRCEVTYKDTLLSLTPKEYRLLEMFLRNGTRVFSRTQILDHLWAFESCPEEDTVRAHIKGLRQKLKSAGAPPDLIETVYGLGYRLKEI</sequence>
<evidence type="ECO:0000259" key="8">
    <source>
        <dbReference type="PROSITE" id="PS50110"/>
    </source>
</evidence>
<evidence type="ECO:0000256" key="7">
    <source>
        <dbReference type="PROSITE-ProRule" id="PRU01091"/>
    </source>
</evidence>
<name>A0A5B8NHX6_9CHRO</name>
<dbReference type="SMART" id="SM00862">
    <property type="entry name" value="Trans_reg_C"/>
    <property type="match status" value="1"/>
</dbReference>
<dbReference type="InterPro" id="IPR016032">
    <property type="entry name" value="Sig_transdc_resp-reg_C-effctor"/>
</dbReference>
<evidence type="ECO:0000256" key="5">
    <source>
        <dbReference type="ARBA" id="ARBA00023163"/>
    </source>
</evidence>
<dbReference type="AlphaFoldDB" id="A0A5B8NHX6"/>
<feature type="domain" description="Response regulatory" evidence="8">
    <location>
        <begin position="2"/>
        <end position="116"/>
    </location>
</feature>
<keyword evidence="1 6" id="KW-0597">Phosphoprotein</keyword>
<organism evidence="10 11">
    <name type="scientific">Euhalothece natronophila Z-M001</name>
    <dbReference type="NCBI Taxonomy" id="522448"/>
    <lineage>
        <taxon>Bacteria</taxon>
        <taxon>Bacillati</taxon>
        <taxon>Cyanobacteriota</taxon>
        <taxon>Cyanophyceae</taxon>
        <taxon>Oscillatoriophycideae</taxon>
        <taxon>Chroococcales</taxon>
        <taxon>Halothecacae</taxon>
        <taxon>Halothece cluster</taxon>
        <taxon>Euhalothece</taxon>
    </lineage>
</organism>
<evidence type="ECO:0000256" key="2">
    <source>
        <dbReference type="ARBA" id="ARBA00023012"/>
    </source>
</evidence>
<reference evidence="10" key="1">
    <citation type="submission" date="2019-08" db="EMBL/GenBank/DDBJ databases">
        <title>Carotenoids and Carotenoid Binding Proteins in the Halophilic Cyanobacterium Euhalothece sp. ZM00.</title>
        <authorList>
            <person name="Cho S.M."/>
            <person name="Song J.Y."/>
            <person name="Park Y.-I."/>
        </authorList>
    </citation>
    <scope>NUCLEOTIDE SEQUENCE [LARGE SCALE GENOMIC DNA]</scope>
    <source>
        <strain evidence="10">Z-M001</strain>
    </source>
</reference>
<keyword evidence="11" id="KW-1185">Reference proteome</keyword>
<dbReference type="Proteomes" id="UP000318453">
    <property type="component" value="Chromosome"/>
</dbReference>
<dbReference type="PANTHER" id="PTHR48111">
    <property type="entry name" value="REGULATOR OF RPOS"/>
    <property type="match status" value="1"/>
</dbReference>
<proteinExistence type="predicted"/>
<dbReference type="GO" id="GO:0005829">
    <property type="term" value="C:cytosol"/>
    <property type="evidence" value="ECO:0007669"/>
    <property type="project" value="TreeGrafter"/>
</dbReference>
<evidence type="ECO:0000313" key="10">
    <source>
        <dbReference type="EMBL" id="QDZ38487.1"/>
    </source>
</evidence>
<dbReference type="SMART" id="SM00448">
    <property type="entry name" value="REC"/>
    <property type="match status" value="1"/>
</dbReference>
<dbReference type="PANTHER" id="PTHR48111:SF15">
    <property type="entry name" value="OMPR SUBFAMILY"/>
    <property type="match status" value="1"/>
</dbReference>
<dbReference type="OrthoDB" id="483651at2"/>
<dbReference type="FunFam" id="3.40.50.2300:FF:000001">
    <property type="entry name" value="DNA-binding response regulator PhoB"/>
    <property type="match status" value="1"/>
</dbReference>
<keyword evidence="4 7" id="KW-0238">DNA-binding</keyword>
<dbReference type="CDD" id="cd19935">
    <property type="entry name" value="REC_OmpR_CusR-like"/>
    <property type="match status" value="1"/>
</dbReference>
<dbReference type="GO" id="GO:0000976">
    <property type="term" value="F:transcription cis-regulatory region binding"/>
    <property type="evidence" value="ECO:0007669"/>
    <property type="project" value="TreeGrafter"/>
</dbReference>
<dbReference type="GO" id="GO:0000156">
    <property type="term" value="F:phosphorelay response regulator activity"/>
    <property type="evidence" value="ECO:0007669"/>
    <property type="project" value="TreeGrafter"/>
</dbReference>
<dbReference type="PROSITE" id="PS51755">
    <property type="entry name" value="OMPR_PHOB"/>
    <property type="match status" value="1"/>
</dbReference>
<evidence type="ECO:0000256" key="4">
    <source>
        <dbReference type="ARBA" id="ARBA00023125"/>
    </source>
</evidence>
<dbReference type="GO" id="GO:0006355">
    <property type="term" value="P:regulation of DNA-templated transcription"/>
    <property type="evidence" value="ECO:0007669"/>
    <property type="project" value="InterPro"/>
</dbReference>
<evidence type="ECO:0000256" key="6">
    <source>
        <dbReference type="PROSITE-ProRule" id="PRU00169"/>
    </source>
</evidence>
<dbReference type="GO" id="GO:0032993">
    <property type="term" value="C:protein-DNA complex"/>
    <property type="evidence" value="ECO:0007669"/>
    <property type="project" value="TreeGrafter"/>
</dbReference>
<keyword evidence="2" id="KW-0902">Two-component regulatory system</keyword>
<dbReference type="InterPro" id="IPR011006">
    <property type="entry name" value="CheY-like_superfamily"/>
</dbReference>
<feature type="modified residue" description="4-aspartylphosphate" evidence="6">
    <location>
        <position position="51"/>
    </location>
</feature>
<dbReference type="Pfam" id="PF00486">
    <property type="entry name" value="Trans_reg_C"/>
    <property type="match status" value="1"/>
</dbReference>
<evidence type="ECO:0000256" key="3">
    <source>
        <dbReference type="ARBA" id="ARBA00023015"/>
    </source>
</evidence>
<dbReference type="Gene3D" id="6.10.250.690">
    <property type="match status" value="1"/>
</dbReference>
<dbReference type="SUPFAM" id="SSF46894">
    <property type="entry name" value="C-terminal effector domain of the bipartite response regulators"/>
    <property type="match status" value="1"/>
</dbReference>
<dbReference type="Gene3D" id="1.10.10.10">
    <property type="entry name" value="Winged helix-like DNA-binding domain superfamily/Winged helix DNA-binding domain"/>
    <property type="match status" value="1"/>
</dbReference>
<dbReference type="CDD" id="cd00383">
    <property type="entry name" value="trans_reg_C"/>
    <property type="match status" value="1"/>
</dbReference>
<dbReference type="InterPro" id="IPR039420">
    <property type="entry name" value="WalR-like"/>
</dbReference>
<dbReference type="KEGG" id="enn:FRE64_00120"/>
<keyword evidence="3" id="KW-0805">Transcription regulation</keyword>
<dbReference type="PROSITE" id="PS50110">
    <property type="entry name" value="RESPONSE_REGULATORY"/>
    <property type="match status" value="1"/>
</dbReference>
<dbReference type="Gene3D" id="3.40.50.2300">
    <property type="match status" value="1"/>
</dbReference>
<dbReference type="EMBL" id="CP042326">
    <property type="protein sequence ID" value="QDZ38487.1"/>
    <property type="molecule type" value="Genomic_DNA"/>
</dbReference>
<evidence type="ECO:0000313" key="11">
    <source>
        <dbReference type="Proteomes" id="UP000318453"/>
    </source>
</evidence>
<dbReference type="InterPro" id="IPR036388">
    <property type="entry name" value="WH-like_DNA-bd_sf"/>
</dbReference>
<feature type="domain" description="OmpR/PhoB-type" evidence="9">
    <location>
        <begin position="124"/>
        <end position="223"/>
    </location>
</feature>
<protein>
    <submittedName>
        <fullName evidence="10">Response regulator transcription factor</fullName>
    </submittedName>
</protein>
<gene>
    <name evidence="10" type="ORF">FRE64_00120</name>
</gene>
<feature type="DNA-binding region" description="OmpR/PhoB-type" evidence="7">
    <location>
        <begin position="124"/>
        <end position="223"/>
    </location>
</feature>
<dbReference type="SUPFAM" id="SSF52172">
    <property type="entry name" value="CheY-like"/>
    <property type="match status" value="1"/>
</dbReference>
<dbReference type="InterPro" id="IPR001867">
    <property type="entry name" value="OmpR/PhoB-type_DNA-bd"/>
</dbReference>
<dbReference type="InterPro" id="IPR001789">
    <property type="entry name" value="Sig_transdc_resp-reg_receiver"/>
</dbReference>